<protein>
    <submittedName>
        <fullName evidence="3">Quinoprotein relay system zinc metallohydrolase 2</fullName>
    </submittedName>
</protein>
<keyword evidence="4" id="KW-1185">Reference proteome</keyword>
<dbReference type="PANTHER" id="PTHR42951:SF4">
    <property type="entry name" value="ACYL-COENZYME A THIOESTERASE MBLAC2"/>
    <property type="match status" value="1"/>
</dbReference>
<name>A0A1I0ANU9_9RHOB</name>
<evidence type="ECO:0000259" key="2">
    <source>
        <dbReference type="SMART" id="SM00849"/>
    </source>
</evidence>
<dbReference type="NCBIfam" id="TIGR04559">
    <property type="entry name" value="SoxH_rel_PQQ_2"/>
    <property type="match status" value="1"/>
</dbReference>
<organism evidence="3 4">
    <name type="scientific">Paracoccus homiensis</name>
    <dbReference type="NCBI Taxonomy" id="364199"/>
    <lineage>
        <taxon>Bacteria</taxon>
        <taxon>Pseudomonadati</taxon>
        <taxon>Pseudomonadota</taxon>
        <taxon>Alphaproteobacteria</taxon>
        <taxon>Rhodobacterales</taxon>
        <taxon>Paracoccaceae</taxon>
        <taxon>Paracoccus</taxon>
    </lineage>
</organism>
<dbReference type="EMBL" id="FOHO01000002">
    <property type="protein sequence ID" value="SES95854.1"/>
    <property type="molecule type" value="Genomic_DNA"/>
</dbReference>
<evidence type="ECO:0000256" key="1">
    <source>
        <dbReference type="ARBA" id="ARBA00005250"/>
    </source>
</evidence>
<keyword evidence="3" id="KW-0378">Hydrolase</keyword>
<dbReference type="Gene3D" id="3.60.15.10">
    <property type="entry name" value="Ribonuclease Z/Hydroxyacylglutathione hydrolase-like"/>
    <property type="match status" value="1"/>
</dbReference>
<evidence type="ECO:0000313" key="4">
    <source>
        <dbReference type="Proteomes" id="UP000199180"/>
    </source>
</evidence>
<dbReference type="InterPro" id="IPR050855">
    <property type="entry name" value="NDM-1-like"/>
</dbReference>
<feature type="domain" description="Metallo-beta-lactamase" evidence="2">
    <location>
        <begin position="94"/>
        <end position="278"/>
    </location>
</feature>
<comment type="similarity">
    <text evidence="1">Belongs to the metallo-beta-lactamase superfamily. Class-B beta-lactamase family.</text>
</comment>
<dbReference type="CDD" id="cd16282">
    <property type="entry name" value="metallo-hydrolase-like_MBL-fold"/>
    <property type="match status" value="1"/>
</dbReference>
<dbReference type="GO" id="GO:0017001">
    <property type="term" value="P:antibiotic catabolic process"/>
    <property type="evidence" value="ECO:0007669"/>
    <property type="project" value="UniProtKB-ARBA"/>
</dbReference>
<dbReference type="OrthoDB" id="420651at2"/>
<dbReference type="InterPro" id="IPR001279">
    <property type="entry name" value="Metallo-B-lactamas"/>
</dbReference>
<dbReference type="STRING" id="364199.SAMN04489858_102305"/>
<proteinExistence type="inferred from homology"/>
<dbReference type="Pfam" id="PF00753">
    <property type="entry name" value="Lactamase_B"/>
    <property type="match status" value="1"/>
</dbReference>
<evidence type="ECO:0000313" key="3">
    <source>
        <dbReference type="EMBL" id="SES95854.1"/>
    </source>
</evidence>
<reference evidence="3 4" key="1">
    <citation type="submission" date="2016-10" db="EMBL/GenBank/DDBJ databases">
        <authorList>
            <person name="de Groot N.N."/>
        </authorList>
    </citation>
    <scope>NUCLEOTIDE SEQUENCE [LARGE SCALE GENOMIC DNA]</scope>
    <source>
        <strain evidence="3 4">DSM 17862</strain>
    </source>
</reference>
<dbReference type="InterPro" id="IPR030829">
    <property type="entry name" value="SoxH-rel_PQQ_2"/>
</dbReference>
<dbReference type="GO" id="GO:0016787">
    <property type="term" value="F:hydrolase activity"/>
    <property type="evidence" value="ECO:0007669"/>
    <property type="project" value="UniProtKB-KW"/>
</dbReference>
<gene>
    <name evidence="3" type="ORF">SAMN04489858_102305</name>
</gene>
<dbReference type="Proteomes" id="UP000199180">
    <property type="component" value="Unassembled WGS sequence"/>
</dbReference>
<dbReference type="SMART" id="SM00849">
    <property type="entry name" value="Lactamase_B"/>
    <property type="match status" value="1"/>
</dbReference>
<dbReference type="PANTHER" id="PTHR42951">
    <property type="entry name" value="METALLO-BETA-LACTAMASE DOMAIN-CONTAINING"/>
    <property type="match status" value="1"/>
</dbReference>
<dbReference type="InterPro" id="IPR036866">
    <property type="entry name" value="RibonucZ/Hydroxyglut_hydro"/>
</dbReference>
<dbReference type="RefSeq" id="WP_090732616.1">
    <property type="nucleotide sequence ID" value="NZ_FOHO01000002.1"/>
</dbReference>
<dbReference type="AlphaFoldDB" id="A0A1I0ANU9"/>
<dbReference type="SUPFAM" id="SSF56281">
    <property type="entry name" value="Metallo-hydrolase/oxidoreductase"/>
    <property type="match status" value="1"/>
</dbReference>
<sequence length="352" mass="38020">MIHLILTACLVTQPGACGPILLPQGQADDMKSCQNGADRISRNWLSDHPELAGQATTCLPADKLPTLKLDQIAPGVFVHLGETRQLEDSDSGQIANLGVVVGDLSVAVIDAGVSRIQGQMLYAALRQITDKPISHLILTHMHPDHVLGASVFAEAGAQIWGHHALPNSLTFRQDRYLENLARLYSPQAMIGTRVVLPDHAVRDVAQIDLGGRVLSLIPARTAHTDNDLMVRDDREQVLFAGDLVFRDLTPVVDGSLTGWLDWHRLPPSPMPRLIVPGHGPVAQDWESAIGPQRAFLVALADATRAQIAAGKPMSAAVPQIAQDLAPFEPGWNAFAPTVARDATAAFKELEWE</sequence>
<accession>A0A1I0ANU9</accession>